<keyword evidence="2" id="KW-1185">Reference proteome</keyword>
<accession>A0A8X6VT73</accession>
<evidence type="ECO:0000313" key="2">
    <source>
        <dbReference type="Proteomes" id="UP000887159"/>
    </source>
</evidence>
<organism evidence="1 2">
    <name type="scientific">Trichonephila clavipes</name>
    <name type="common">Golden silk orbweaver</name>
    <name type="synonym">Nephila clavipes</name>
    <dbReference type="NCBI Taxonomy" id="2585209"/>
    <lineage>
        <taxon>Eukaryota</taxon>
        <taxon>Metazoa</taxon>
        <taxon>Ecdysozoa</taxon>
        <taxon>Arthropoda</taxon>
        <taxon>Chelicerata</taxon>
        <taxon>Arachnida</taxon>
        <taxon>Araneae</taxon>
        <taxon>Araneomorphae</taxon>
        <taxon>Entelegynae</taxon>
        <taxon>Araneoidea</taxon>
        <taxon>Nephilidae</taxon>
        <taxon>Trichonephila</taxon>
    </lineage>
</organism>
<sequence length="105" mass="12038">MSSHHSTWCISVGESAIRNCSEFTIGDLTYAEKAGMHFKYGRVNDDVRAALRIHQAQFPDRRMPEHTEFFSGYIVNFVKQVCSTSPDMMQVDEELYAIQAWKKAS</sequence>
<dbReference type="Proteomes" id="UP000887159">
    <property type="component" value="Unassembled WGS sequence"/>
</dbReference>
<name>A0A8X6VT73_TRICX</name>
<protein>
    <submittedName>
        <fullName evidence="1">Uncharacterized protein</fullName>
    </submittedName>
</protein>
<reference evidence="1" key="1">
    <citation type="submission" date="2020-08" db="EMBL/GenBank/DDBJ databases">
        <title>Multicomponent nature underlies the extraordinary mechanical properties of spider dragline silk.</title>
        <authorList>
            <person name="Kono N."/>
            <person name="Nakamura H."/>
            <person name="Mori M."/>
            <person name="Yoshida Y."/>
            <person name="Ohtoshi R."/>
            <person name="Malay A.D."/>
            <person name="Moran D.A.P."/>
            <person name="Tomita M."/>
            <person name="Numata K."/>
            <person name="Arakawa K."/>
        </authorList>
    </citation>
    <scope>NUCLEOTIDE SEQUENCE</scope>
</reference>
<dbReference type="AlphaFoldDB" id="A0A8X6VT73"/>
<dbReference type="EMBL" id="BMAU01021357">
    <property type="protein sequence ID" value="GFY21350.1"/>
    <property type="molecule type" value="Genomic_DNA"/>
</dbReference>
<evidence type="ECO:0000313" key="1">
    <source>
        <dbReference type="EMBL" id="GFY21350.1"/>
    </source>
</evidence>
<proteinExistence type="predicted"/>
<gene>
    <name evidence="1" type="ORF">TNCV_3993941</name>
</gene>
<comment type="caution">
    <text evidence="1">The sequence shown here is derived from an EMBL/GenBank/DDBJ whole genome shotgun (WGS) entry which is preliminary data.</text>
</comment>